<evidence type="ECO:0000313" key="2">
    <source>
        <dbReference type="EMBL" id="PNR29529.1"/>
    </source>
</evidence>
<gene>
    <name evidence="2" type="ORF">PHYPA_028223</name>
</gene>
<dbReference type="EMBL" id="ABEU02000023">
    <property type="protein sequence ID" value="PNR29529.1"/>
    <property type="molecule type" value="Genomic_DNA"/>
</dbReference>
<evidence type="ECO:0000256" key="1">
    <source>
        <dbReference type="SAM" id="MobiDB-lite"/>
    </source>
</evidence>
<dbReference type="AlphaFoldDB" id="A0A2K1IJS2"/>
<proteinExistence type="predicted"/>
<reference evidence="3" key="3">
    <citation type="submission" date="2020-12" db="UniProtKB">
        <authorList>
            <consortium name="EnsemblPlants"/>
        </authorList>
    </citation>
    <scope>IDENTIFICATION</scope>
</reference>
<dbReference type="Proteomes" id="UP000006727">
    <property type="component" value="Chromosome 23"/>
</dbReference>
<evidence type="ECO:0000313" key="3">
    <source>
        <dbReference type="EnsemblPlants" id="PAC:32950193.CDS.1"/>
    </source>
</evidence>
<keyword evidence="4" id="KW-1185">Reference proteome</keyword>
<sequence>MKWAYENGSSLCKAAAAPSRKSGQGLHHQRTHPNRVNGSGGNCHVLASLCFLLRHPPRMRPRCA</sequence>
<feature type="region of interest" description="Disordered" evidence="1">
    <location>
        <begin position="15"/>
        <end position="40"/>
    </location>
</feature>
<dbReference type="Gramene" id="Pp3c23_17630V3.1">
    <property type="protein sequence ID" value="PAC:32950193.CDS.1"/>
    <property type="gene ID" value="Pp3c23_17630"/>
</dbReference>
<dbReference type="InParanoid" id="A0A2K1IJS2"/>
<reference evidence="2 4" key="1">
    <citation type="journal article" date="2008" name="Science">
        <title>The Physcomitrella genome reveals evolutionary insights into the conquest of land by plants.</title>
        <authorList>
            <person name="Rensing S."/>
            <person name="Lang D."/>
            <person name="Zimmer A."/>
            <person name="Terry A."/>
            <person name="Salamov A."/>
            <person name="Shapiro H."/>
            <person name="Nishiyama T."/>
            <person name="Perroud P.-F."/>
            <person name="Lindquist E."/>
            <person name="Kamisugi Y."/>
            <person name="Tanahashi T."/>
            <person name="Sakakibara K."/>
            <person name="Fujita T."/>
            <person name="Oishi K."/>
            <person name="Shin-I T."/>
            <person name="Kuroki Y."/>
            <person name="Toyoda A."/>
            <person name="Suzuki Y."/>
            <person name="Hashimoto A."/>
            <person name="Yamaguchi K."/>
            <person name="Sugano A."/>
            <person name="Kohara Y."/>
            <person name="Fujiyama A."/>
            <person name="Anterola A."/>
            <person name="Aoki S."/>
            <person name="Ashton N."/>
            <person name="Barbazuk W.B."/>
            <person name="Barker E."/>
            <person name="Bennetzen J."/>
            <person name="Bezanilla M."/>
            <person name="Blankenship R."/>
            <person name="Cho S.H."/>
            <person name="Dutcher S."/>
            <person name="Estelle M."/>
            <person name="Fawcett J.A."/>
            <person name="Gundlach H."/>
            <person name="Hanada K."/>
            <person name="Heyl A."/>
            <person name="Hicks K.A."/>
            <person name="Hugh J."/>
            <person name="Lohr M."/>
            <person name="Mayer K."/>
            <person name="Melkozernov A."/>
            <person name="Murata T."/>
            <person name="Nelson D."/>
            <person name="Pils B."/>
            <person name="Prigge M."/>
            <person name="Reiss B."/>
            <person name="Renner T."/>
            <person name="Rombauts S."/>
            <person name="Rushton P."/>
            <person name="Sanderfoot A."/>
            <person name="Schween G."/>
            <person name="Shiu S.-H."/>
            <person name="Stueber K."/>
            <person name="Theodoulou F.L."/>
            <person name="Tu H."/>
            <person name="Van de Peer Y."/>
            <person name="Verrier P.J."/>
            <person name="Waters E."/>
            <person name="Wood A."/>
            <person name="Yang L."/>
            <person name="Cove D."/>
            <person name="Cuming A."/>
            <person name="Hasebe M."/>
            <person name="Lucas S."/>
            <person name="Mishler D.B."/>
            <person name="Reski R."/>
            <person name="Grigoriev I."/>
            <person name="Quatrano R.S."/>
            <person name="Boore J.L."/>
        </authorList>
    </citation>
    <scope>NUCLEOTIDE SEQUENCE [LARGE SCALE GENOMIC DNA]</scope>
    <source>
        <strain evidence="3 4">cv. Gransden 2004</strain>
    </source>
</reference>
<name>A0A2K1IJS2_PHYPA</name>
<dbReference type="Gramene" id="Pp3c23_17630V3.2">
    <property type="protein sequence ID" value="PAC:32950194.CDS.1"/>
    <property type="gene ID" value="Pp3c23_17630"/>
</dbReference>
<protein>
    <submittedName>
        <fullName evidence="2 3">Uncharacterized protein</fullName>
    </submittedName>
</protein>
<dbReference type="EnsemblPlants" id="Pp3c23_17630V3.1">
    <property type="protein sequence ID" value="PAC:32950193.CDS.1"/>
    <property type="gene ID" value="Pp3c23_17630"/>
</dbReference>
<organism evidence="2">
    <name type="scientific">Physcomitrium patens</name>
    <name type="common">Spreading-leaved earth moss</name>
    <name type="synonym">Physcomitrella patens</name>
    <dbReference type="NCBI Taxonomy" id="3218"/>
    <lineage>
        <taxon>Eukaryota</taxon>
        <taxon>Viridiplantae</taxon>
        <taxon>Streptophyta</taxon>
        <taxon>Embryophyta</taxon>
        <taxon>Bryophyta</taxon>
        <taxon>Bryophytina</taxon>
        <taxon>Bryopsida</taxon>
        <taxon>Funariidae</taxon>
        <taxon>Funariales</taxon>
        <taxon>Funariaceae</taxon>
        <taxon>Physcomitrium</taxon>
    </lineage>
</organism>
<accession>A0A2K1IJS2</accession>
<reference evidence="2 4" key="2">
    <citation type="journal article" date="2018" name="Plant J.">
        <title>The Physcomitrella patens chromosome-scale assembly reveals moss genome structure and evolution.</title>
        <authorList>
            <person name="Lang D."/>
            <person name="Ullrich K.K."/>
            <person name="Murat F."/>
            <person name="Fuchs J."/>
            <person name="Jenkins J."/>
            <person name="Haas F.B."/>
            <person name="Piednoel M."/>
            <person name="Gundlach H."/>
            <person name="Van Bel M."/>
            <person name="Meyberg R."/>
            <person name="Vives C."/>
            <person name="Morata J."/>
            <person name="Symeonidi A."/>
            <person name="Hiss M."/>
            <person name="Muchero W."/>
            <person name="Kamisugi Y."/>
            <person name="Saleh O."/>
            <person name="Blanc G."/>
            <person name="Decker E.L."/>
            <person name="van Gessel N."/>
            <person name="Grimwood J."/>
            <person name="Hayes R.D."/>
            <person name="Graham S.W."/>
            <person name="Gunter L.E."/>
            <person name="McDaniel S.F."/>
            <person name="Hoernstein S.N.W."/>
            <person name="Larsson A."/>
            <person name="Li F.W."/>
            <person name="Perroud P.F."/>
            <person name="Phillips J."/>
            <person name="Ranjan P."/>
            <person name="Rokshar D.S."/>
            <person name="Rothfels C.J."/>
            <person name="Schneider L."/>
            <person name="Shu S."/>
            <person name="Stevenson D.W."/>
            <person name="Thummler F."/>
            <person name="Tillich M."/>
            <person name="Villarreal Aguilar J.C."/>
            <person name="Widiez T."/>
            <person name="Wong G.K."/>
            <person name="Wymore A."/>
            <person name="Zhang Y."/>
            <person name="Zimmer A.D."/>
            <person name="Quatrano R.S."/>
            <person name="Mayer K.F.X."/>
            <person name="Goodstein D."/>
            <person name="Casacuberta J.M."/>
            <person name="Vandepoele K."/>
            <person name="Reski R."/>
            <person name="Cuming A.C."/>
            <person name="Tuskan G.A."/>
            <person name="Maumus F."/>
            <person name="Salse J."/>
            <person name="Schmutz J."/>
            <person name="Rensing S.A."/>
        </authorList>
    </citation>
    <scope>NUCLEOTIDE SEQUENCE [LARGE SCALE GENOMIC DNA]</scope>
    <source>
        <strain evidence="3 4">cv. Gransden 2004</strain>
    </source>
</reference>
<evidence type="ECO:0000313" key="4">
    <source>
        <dbReference type="Proteomes" id="UP000006727"/>
    </source>
</evidence>
<dbReference type="EnsemblPlants" id="Pp3c23_17630V3.2">
    <property type="protein sequence ID" value="PAC:32950194.CDS.1"/>
    <property type="gene ID" value="Pp3c23_17630"/>
</dbReference>